<dbReference type="Pfam" id="PF00144">
    <property type="entry name" value="Beta-lactamase"/>
    <property type="match status" value="1"/>
</dbReference>
<comment type="caution">
    <text evidence="2">The sequence shown here is derived from an EMBL/GenBank/DDBJ whole genome shotgun (WGS) entry which is preliminary data.</text>
</comment>
<dbReference type="EMBL" id="PVTR01000028">
    <property type="protein sequence ID" value="PRY83548.1"/>
    <property type="molecule type" value="Genomic_DNA"/>
</dbReference>
<name>A0A2T0WA16_9BACT</name>
<organism evidence="2 3">
    <name type="scientific">Mongoliibacter ruber</name>
    <dbReference type="NCBI Taxonomy" id="1750599"/>
    <lineage>
        <taxon>Bacteria</taxon>
        <taxon>Pseudomonadati</taxon>
        <taxon>Bacteroidota</taxon>
        <taxon>Cytophagia</taxon>
        <taxon>Cytophagales</taxon>
        <taxon>Cyclobacteriaceae</taxon>
        <taxon>Mongoliibacter</taxon>
    </lineage>
</organism>
<reference evidence="2 3" key="1">
    <citation type="submission" date="2018-03" db="EMBL/GenBank/DDBJ databases">
        <title>Genomic Encyclopedia of Archaeal and Bacterial Type Strains, Phase II (KMG-II): from individual species to whole genera.</title>
        <authorList>
            <person name="Goeker M."/>
        </authorList>
    </citation>
    <scope>NUCLEOTIDE SEQUENCE [LARGE SCALE GENOMIC DNA]</scope>
    <source>
        <strain evidence="2 3">DSM 27929</strain>
    </source>
</reference>
<gene>
    <name evidence="2" type="ORF">CLW00_1286</name>
</gene>
<dbReference type="OrthoDB" id="9797709at2"/>
<dbReference type="InterPro" id="IPR050789">
    <property type="entry name" value="Diverse_Enzym_Activities"/>
</dbReference>
<proteinExistence type="predicted"/>
<dbReference type="AlphaFoldDB" id="A0A2T0WA16"/>
<dbReference type="RefSeq" id="WP_106135681.1">
    <property type="nucleotide sequence ID" value="NZ_PVTR01000028.1"/>
</dbReference>
<accession>A0A2T0WA16</accession>
<evidence type="ECO:0000259" key="1">
    <source>
        <dbReference type="Pfam" id="PF00144"/>
    </source>
</evidence>
<dbReference type="PANTHER" id="PTHR43283">
    <property type="entry name" value="BETA-LACTAMASE-RELATED"/>
    <property type="match status" value="1"/>
</dbReference>
<sequence>MGQKIISELLQQSLQKAVDNKSVYSIAMKVEDGSGNISWSGTAGDMNVDSRYFIASVTKMYITVIVMKLIEAGKIALEDLIIKHLPDQYCNGIHVLKGTDYSNQITIKHLISNTSGIPDYFFHQQKNGKTVADELLDGHDEPWPLDRTIGLIKKLKPNFKPGAKAAYSDSNYQLLGKIIEEVTGQPIQEVMKLFIFEPLGLKNTYIYDDPSDTSPTPFYYGAKKLWLPQYMASIAPEGGIVSTVDEVMIFLKAFFSGVFFPKEKIESMKQWKMILPPPGLFLFGIGLEKLWIPWILSPFKYPGEILGFWGQTGSFAFYNPKADLYFCGATNQINGRGHRKATGLMLKTIKSLL</sequence>
<evidence type="ECO:0000313" key="3">
    <source>
        <dbReference type="Proteomes" id="UP000238157"/>
    </source>
</evidence>
<dbReference type="Proteomes" id="UP000238157">
    <property type="component" value="Unassembled WGS sequence"/>
</dbReference>
<keyword evidence="3" id="KW-1185">Reference proteome</keyword>
<evidence type="ECO:0000313" key="2">
    <source>
        <dbReference type="EMBL" id="PRY83548.1"/>
    </source>
</evidence>
<dbReference type="Gene3D" id="3.40.710.10">
    <property type="entry name" value="DD-peptidase/beta-lactamase superfamily"/>
    <property type="match status" value="1"/>
</dbReference>
<feature type="domain" description="Beta-lactamase-related" evidence="1">
    <location>
        <begin position="18"/>
        <end position="335"/>
    </location>
</feature>
<dbReference type="SUPFAM" id="SSF56601">
    <property type="entry name" value="beta-lactamase/transpeptidase-like"/>
    <property type="match status" value="1"/>
</dbReference>
<dbReference type="InterPro" id="IPR001466">
    <property type="entry name" value="Beta-lactam-related"/>
</dbReference>
<protein>
    <submittedName>
        <fullName evidence="2">CubicO group peptidase (Beta-lactamase class C family)</fullName>
    </submittedName>
</protein>
<dbReference type="InterPro" id="IPR012338">
    <property type="entry name" value="Beta-lactam/transpept-like"/>
</dbReference>